<dbReference type="NCBIfam" id="TIGR00785">
    <property type="entry name" value="dass"/>
    <property type="match status" value="1"/>
</dbReference>
<feature type="transmembrane region" description="Helical" evidence="9">
    <location>
        <begin position="41"/>
        <end position="57"/>
    </location>
</feature>
<gene>
    <name evidence="10" type="ORF">LP52_20590</name>
</gene>
<dbReference type="PANTHER" id="PTHR10283:SF82">
    <property type="entry name" value="SOLUTE CARRIER FAMILY 13 MEMBER 2"/>
    <property type="match status" value="1"/>
</dbReference>
<feature type="transmembrane region" description="Helical" evidence="9">
    <location>
        <begin position="462"/>
        <end position="482"/>
    </location>
</feature>
<evidence type="ECO:0000256" key="7">
    <source>
        <dbReference type="ARBA" id="ARBA00031174"/>
    </source>
</evidence>
<feature type="region of interest" description="Disordered" evidence="8">
    <location>
        <begin position="1"/>
        <end position="33"/>
    </location>
</feature>
<feature type="transmembrane region" description="Helical" evidence="9">
    <location>
        <begin position="201"/>
        <end position="224"/>
    </location>
</feature>
<dbReference type="RefSeq" id="WP_040276001.1">
    <property type="nucleotide sequence ID" value="NZ_JROO01000042.1"/>
</dbReference>
<dbReference type="Proteomes" id="UP000031675">
    <property type="component" value="Unassembled WGS sequence"/>
</dbReference>
<feature type="transmembrane region" description="Helical" evidence="9">
    <location>
        <begin position="244"/>
        <end position="266"/>
    </location>
</feature>
<dbReference type="GO" id="GO:0008514">
    <property type="term" value="F:organic anion transmembrane transporter activity"/>
    <property type="evidence" value="ECO:0007669"/>
    <property type="project" value="UniProtKB-ARBA"/>
</dbReference>
<evidence type="ECO:0000256" key="1">
    <source>
        <dbReference type="ARBA" id="ARBA00004141"/>
    </source>
</evidence>
<comment type="caution">
    <text evidence="10">The sequence shown here is derived from an EMBL/GenBank/DDBJ whole genome shotgun (WGS) entry which is preliminary data.</text>
</comment>
<dbReference type="GO" id="GO:0005886">
    <property type="term" value="C:plasma membrane"/>
    <property type="evidence" value="ECO:0007669"/>
    <property type="project" value="TreeGrafter"/>
</dbReference>
<evidence type="ECO:0000256" key="6">
    <source>
        <dbReference type="ARBA" id="ARBA00023136"/>
    </source>
</evidence>
<keyword evidence="4 9" id="KW-0812">Transmembrane</keyword>
<keyword evidence="6 9" id="KW-0472">Membrane</keyword>
<dbReference type="InterPro" id="IPR001898">
    <property type="entry name" value="SLC13A/DASS"/>
</dbReference>
<dbReference type="Pfam" id="PF00939">
    <property type="entry name" value="Na_sulph_symp"/>
    <property type="match status" value="1"/>
</dbReference>
<comment type="subcellular location">
    <subcellularLocation>
        <location evidence="1">Membrane</location>
        <topology evidence="1">Multi-pass membrane protein</topology>
    </subcellularLocation>
</comment>
<feature type="transmembrane region" description="Helical" evidence="9">
    <location>
        <begin position="435"/>
        <end position="456"/>
    </location>
</feature>
<feature type="compositionally biased region" description="Low complexity" evidence="8">
    <location>
        <begin position="1"/>
        <end position="24"/>
    </location>
</feature>
<sequence>MAQPTEPGSTTSSTEGSVGGSSPTAPGDSAEGEGGLARRRIGLGVGAVLALIVYLVLPDSLEHAGKVTAAVATLMAVWWMTEAIPLPATALLPLVLFPVLVGADIADVAAPYADDVIFLFMGGFMLAMAMQRWNLHRRIALVVVAAVGTGPVMLIAGFMLATAFLTMWVSNTATTVMMLPIGLSVLGLVNQLGDGKGDANFATALMLGIAYSASIGSVSTLIGTPPNAFMAGYLSQNHDIDVGFGQWMLVGLPLAAVFLVVAWLLLTRVVYPPGIRELPGGRQLIRDQLHEMGPMSRGEWTVLTVFVCAAVAWVAVPLLADVPAVSDALPWLADVSDAGIAMAVAVALFLIPVKARQGVAALDWQTALQLPWGILLLFGGGISLSVQFEESGLSGWIGERVGLLSAVPAWVVVLIVAALVLLLTELTSNTATANIFLPVLAGVAVGLGLDIMLLVVPAALAASLAFMLPVATPPNAIAFGSGYIRIGQMVRAGVWLNVCSVVLIMGTMYGIAYWVFSMGG</sequence>
<comment type="similarity">
    <text evidence="2">Belongs to the SLC13A/DASS transporter (TC 2.A.47) family. NADC subfamily.</text>
</comment>
<dbReference type="STRING" id="183763.LP52_20590"/>
<evidence type="ECO:0000256" key="4">
    <source>
        <dbReference type="ARBA" id="ARBA00022692"/>
    </source>
</evidence>
<proteinExistence type="inferred from homology"/>
<feature type="transmembrane region" description="Helical" evidence="9">
    <location>
        <begin position="400"/>
        <end position="423"/>
    </location>
</feature>
<evidence type="ECO:0000313" key="10">
    <source>
        <dbReference type="EMBL" id="KIH97123.1"/>
    </source>
</evidence>
<accession>A0A0C2G1F5</accession>
<feature type="transmembrane region" description="Helical" evidence="9">
    <location>
        <begin position="494"/>
        <end position="516"/>
    </location>
</feature>
<protein>
    <recommendedName>
        <fullName evidence="3">Sodium-dependent dicarboxylate transporter SdcS</fullName>
    </recommendedName>
    <alternativeName>
        <fullName evidence="7">Na(+)/dicarboxylate symporter</fullName>
    </alternativeName>
</protein>
<keyword evidence="11" id="KW-1185">Reference proteome</keyword>
<dbReference type="OrthoDB" id="9766267at2"/>
<evidence type="ECO:0000256" key="8">
    <source>
        <dbReference type="SAM" id="MobiDB-lite"/>
    </source>
</evidence>
<feature type="transmembrane region" description="Helical" evidence="9">
    <location>
        <begin position="112"/>
        <end position="130"/>
    </location>
</feature>
<feature type="transmembrane region" description="Helical" evidence="9">
    <location>
        <begin position="139"/>
        <end position="161"/>
    </location>
</feature>
<evidence type="ECO:0000256" key="3">
    <source>
        <dbReference type="ARBA" id="ARBA00020150"/>
    </source>
</evidence>
<dbReference type="GO" id="GO:1905039">
    <property type="term" value="P:carboxylic acid transmembrane transport"/>
    <property type="evidence" value="ECO:0007669"/>
    <property type="project" value="UniProtKB-ARBA"/>
</dbReference>
<evidence type="ECO:0000256" key="9">
    <source>
        <dbReference type="SAM" id="Phobius"/>
    </source>
</evidence>
<organism evidence="10 11">
    <name type="scientific">Streptomonospora alba</name>
    <dbReference type="NCBI Taxonomy" id="183763"/>
    <lineage>
        <taxon>Bacteria</taxon>
        <taxon>Bacillati</taxon>
        <taxon>Actinomycetota</taxon>
        <taxon>Actinomycetes</taxon>
        <taxon>Streptosporangiales</taxon>
        <taxon>Nocardiopsidaceae</taxon>
        <taxon>Streptomonospora</taxon>
    </lineage>
</organism>
<dbReference type="EMBL" id="JROO01000042">
    <property type="protein sequence ID" value="KIH97123.1"/>
    <property type="molecule type" value="Genomic_DNA"/>
</dbReference>
<feature type="transmembrane region" description="Helical" evidence="9">
    <location>
        <begin position="167"/>
        <end position="189"/>
    </location>
</feature>
<feature type="transmembrane region" description="Helical" evidence="9">
    <location>
        <begin position="88"/>
        <end position="106"/>
    </location>
</feature>
<dbReference type="PANTHER" id="PTHR10283">
    <property type="entry name" value="SOLUTE CARRIER FAMILY 13 MEMBER"/>
    <property type="match status" value="1"/>
</dbReference>
<evidence type="ECO:0000256" key="2">
    <source>
        <dbReference type="ARBA" id="ARBA00006772"/>
    </source>
</evidence>
<feature type="transmembrane region" description="Helical" evidence="9">
    <location>
        <begin position="300"/>
        <end position="318"/>
    </location>
</feature>
<keyword evidence="5 9" id="KW-1133">Transmembrane helix</keyword>
<dbReference type="CDD" id="cd01115">
    <property type="entry name" value="SLC13_permease"/>
    <property type="match status" value="1"/>
</dbReference>
<name>A0A0C2G1F5_9ACTN</name>
<dbReference type="AlphaFoldDB" id="A0A0C2G1F5"/>
<reference evidence="11" key="1">
    <citation type="journal article" date="2015" name="Chem. Biol.">
        <title>Structure, bioactivity, and resistance mechanism of streptomonomicin, an unusual lasso Peptide from an understudied halophilic actinomycete.</title>
        <authorList>
            <person name="Metelev M."/>
            <person name="Tietz J.I."/>
            <person name="Melby J.O."/>
            <person name="Blair P.M."/>
            <person name="Zhu L."/>
            <person name="Livnat I."/>
            <person name="Severinov K."/>
            <person name="Mitchell D.A."/>
        </authorList>
    </citation>
    <scope>NUCLEOTIDE SEQUENCE [LARGE SCALE GENOMIC DNA]</scope>
    <source>
        <strain evidence="11">YIM 90003</strain>
    </source>
</reference>
<evidence type="ECO:0000256" key="5">
    <source>
        <dbReference type="ARBA" id="ARBA00022989"/>
    </source>
</evidence>
<feature type="transmembrane region" description="Helical" evidence="9">
    <location>
        <begin position="338"/>
        <end position="355"/>
    </location>
</feature>
<evidence type="ECO:0000313" key="11">
    <source>
        <dbReference type="Proteomes" id="UP000031675"/>
    </source>
</evidence>
<feature type="transmembrane region" description="Helical" evidence="9">
    <location>
        <begin position="367"/>
        <end position="388"/>
    </location>
</feature>